<gene>
    <name evidence="1" type="ORF">HGA07_16545</name>
</gene>
<reference evidence="1 2" key="1">
    <citation type="submission" date="2020-04" db="EMBL/GenBank/DDBJ databases">
        <title>MicrobeNet Type strains.</title>
        <authorList>
            <person name="Nicholson A.C."/>
        </authorList>
    </citation>
    <scope>NUCLEOTIDE SEQUENCE [LARGE SCALE GENOMIC DNA]</scope>
    <source>
        <strain evidence="1 2">DSM 44445</strain>
    </source>
</reference>
<accession>A0A7X6M0K8</accession>
<sequence>MIDYDSADSVIAASTWFTGGVNASTGHAGRAAGEFVFGDRPQSDLDYRLVAVRDRIARWFAEAVDDIDTHSATTHGDIVGTANLLDATDRDGGTQVRMV</sequence>
<proteinExistence type="predicted"/>
<dbReference type="RefSeq" id="WP_040723848.1">
    <property type="nucleotide sequence ID" value="NZ_CAWPHS010000008.1"/>
</dbReference>
<evidence type="ECO:0000313" key="1">
    <source>
        <dbReference type="EMBL" id="NKY87235.1"/>
    </source>
</evidence>
<keyword evidence="2" id="KW-1185">Reference proteome</keyword>
<organism evidence="1 2">
    <name type="scientific">Nocardia veterana</name>
    <dbReference type="NCBI Taxonomy" id="132249"/>
    <lineage>
        <taxon>Bacteria</taxon>
        <taxon>Bacillati</taxon>
        <taxon>Actinomycetota</taxon>
        <taxon>Actinomycetes</taxon>
        <taxon>Mycobacteriales</taxon>
        <taxon>Nocardiaceae</taxon>
        <taxon>Nocardia</taxon>
    </lineage>
</organism>
<dbReference type="AlphaFoldDB" id="A0A7X6M0K8"/>
<comment type="caution">
    <text evidence="1">The sequence shown here is derived from an EMBL/GenBank/DDBJ whole genome shotgun (WGS) entry which is preliminary data.</text>
</comment>
<protein>
    <submittedName>
        <fullName evidence="1">Uncharacterized protein</fullName>
    </submittedName>
</protein>
<dbReference type="Proteomes" id="UP000523447">
    <property type="component" value="Unassembled WGS sequence"/>
</dbReference>
<evidence type="ECO:0000313" key="2">
    <source>
        <dbReference type="Proteomes" id="UP000523447"/>
    </source>
</evidence>
<name>A0A7X6M0K8_9NOCA</name>
<dbReference type="EMBL" id="JAAXPE010000016">
    <property type="protein sequence ID" value="NKY87235.1"/>
    <property type="molecule type" value="Genomic_DNA"/>
</dbReference>